<organism evidence="1 2">
    <name type="scientific">Piscinibacter sakaiensis</name>
    <name type="common">Ideonella sakaiensis</name>
    <dbReference type="NCBI Taxonomy" id="1547922"/>
    <lineage>
        <taxon>Bacteria</taxon>
        <taxon>Pseudomonadati</taxon>
        <taxon>Pseudomonadota</taxon>
        <taxon>Betaproteobacteria</taxon>
        <taxon>Burkholderiales</taxon>
        <taxon>Sphaerotilaceae</taxon>
        <taxon>Piscinibacter</taxon>
    </lineage>
</organism>
<dbReference type="EMBL" id="BBYR01000076">
    <property type="protein sequence ID" value="GAP38450.1"/>
    <property type="molecule type" value="Genomic_DNA"/>
</dbReference>
<dbReference type="OrthoDB" id="9798415at2"/>
<keyword evidence="2" id="KW-1185">Reference proteome</keyword>
<dbReference type="SUPFAM" id="SSF82693">
    <property type="entry name" value="Multidrug efflux transporter AcrB pore domain, PN1, PN2, PC1 and PC2 subdomains"/>
    <property type="match status" value="2"/>
</dbReference>
<dbReference type="InterPro" id="IPR027463">
    <property type="entry name" value="AcrB_DN_DC_subdom"/>
</dbReference>
<dbReference type="SUPFAM" id="SSF82714">
    <property type="entry name" value="Multidrug efflux transporter AcrB TolC docking domain, DN and DC subdomains"/>
    <property type="match status" value="2"/>
</dbReference>
<dbReference type="PANTHER" id="PTHR32063:SF4">
    <property type="entry name" value="SLR6043 PROTEIN"/>
    <property type="match status" value="1"/>
</dbReference>
<comment type="caution">
    <text evidence="1">The sequence shown here is derived from an EMBL/GenBank/DDBJ whole genome shotgun (WGS) entry which is preliminary data.</text>
</comment>
<dbReference type="RefSeq" id="WP_054022306.1">
    <property type="nucleotide sequence ID" value="NZ_BBYR01000076.1"/>
</dbReference>
<evidence type="ECO:0000313" key="2">
    <source>
        <dbReference type="Proteomes" id="UP000037660"/>
    </source>
</evidence>
<dbReference type="Gene3D" id="1.20.1640.10">
    <property type="entry name" value="Multidrug efflux transporter AcrB transmembrane domain"/>
    <property type="match status" value="2"/>
</dbReference>
<dbReference type="SUPFAM" id="SSF82866">
    <property type="entry name" value="Multidrug efflux transporter AcrB transmembrane domain"/>
    <property type="match status" value="2"/>
</dbReference>
<dbReference type="GO" id="GO:0042910">
    <property type="term" value="F:xenobiotic transmembrane transporter activity"/>
    <property type="evidence" value="ECO:0007669"/>
    <property type="project" value="TreeGrafter"/>
</dbReference>
<dbReference type="PRINTS" id="PR00702">
    <property type="entry name" value="ACRIFLAVINRP"/>
</dbReference>
<dbReference type="InterPro" id="IPR001036">
    <property type="entry name" value="Acrflvin-R"/>
</dbReference>
<dbReference type="Proteomes" id="UP000037660">
    <property type="component" value="Unassembled WGS sequence"/>
</dbReference>
<accession>A0A0K8P8C9</accession>
<dbReference type="Pfam" id="PF00873">
    <property type="entry name" value="ACR_tran"/>
    <property type="match status" value="1"/>
</dbReference>
<gene>
    <name evidence="1" type="ORF">ISF6_4908</name>
</gene>
<dbReference type="Gene3D" id="3.30.70.1440">
    <property type="entry name" value="Multidrug efflux transporter AcrB pore domain"/>
    <property type="match status" value="1"/>
</dbReference>
<dbReference type="Gene3D" id="3.30.70.1320">
    <property type="entry name" value="Multidrug efflux transporter AcrB pore domain like"/>
    <property type="match status" value="1"/>
</dbReference>
<dbReference type="AlphaFoldDB" id="A0A0K8P8C9"/>
<dbReference type="STRING" id="1547922.ISF6_4908"/>
<proteinExistence type="predicted"/>
<name>A0A0K8P8C9_PISS1</name>
<reference evidence="2" key="1">
    <citation type="submission" date="2015-07" db="EMBL/GenBank/DDBJ databases">
        <title>Discovery of a poly(ethylene terephthalate assimilation.</title>
        <authorList>
            <person name="Yoshida S."/>
            <person name="Hiraga K."/>
            <person name="Takehana T."/>
            <person name="Taniguchi I."/>
            <person name="Yamaji H."/>
            <person name="Maeda Y."/>
            <person name="Toyohara K."/>
            <person name="Miyamoto K."/>
            <person name="Kimura Y."/>
            <person name="Oda K."/>
        </authorList>
    </citation>
    <scope>NUCLEOTIDE SEQUENCE [LARGE SCALE GENOMIC DNA]</scope>
    <source>
        <strain evidence="2">NBRC 110686 / TISTR 2288 / 201-F6</strain>
    </source>
</reference>
<reference evidence="1 2" key="2">
    <citation type="journal article" date="2016" name="Science">
        <title>A bacterium that degrades and assimilates poly(ethylene terephthalate).</title>
        <authorList>
            <person name="Yoshida S."/>
            <person name="Hiraga K."/>
            <person name="Takehana T."/>
            <person name="Taniguchi I."/>
            <person name="Yamaji H."/>
            <person name="Maeda Y."/>
            <person name="Toyohara K."/>
            <person name="Miyamoto K."/>
            <person name="Kimura Y."/>
            <person name="Oda K."/>
        </authorList>
    </citation>
    <scope>NUCLEOTIDE SEQUENCE [LARGE SCALE GENOMIC DNA]</scope>
    <source>
        <strain evidence="2">NBRC 110686 / TISTR 2288 / 201-F6</strain>
    </source>
</reference>
<sequence length="1058" mass="109436">MISWLVRASVRHAGLVLGLALALFGEGLLRVAGAPLDVFPEFAPSQVVVQTEAPGQAATGVEALVTRPIEQAVAGLDGLAVLRSQSIAGLSVVTLLFRDGGDLRRHRQGVAERLAQAQPALPPGVVPKLTPLTSSASTVLGLGLTSATLDGVALRQLVDTRLRPLLLAVPGVADVNVFGGAPPQWQLRVDAQRLALAGLSMTELVAGLRQATGLRAAGQIDTANQRIPLVLEPPASEAGREAEALAAAVVAVRQGRPVLLGELGEVVRAGATPFNAAQIDGEPGIFLMVQGQLGANTRALTRALDLALASARPGLAQAGAMLHADLFRPADFIDTALGNVQRDVAIGAALVVAVLLLFLYDVRTALVSAAAIPLSLVAAVAVLQAFGVGLNIMVLGGLAIALGEVVDDAIIDCENILRRLRENRAAPQPRPVAAVVVAASLEVRASVVYATFIVALVFTPLLVLSGVAGRLFAPLGLAYIAAILASLLVSLTVTPALTLRLLGRARLPPGDPPVVAWLKPRYRRLLRAIDARWQGLRTVVLLAIAAGLGALPLLGGEFLPPLKEGHFIVHMTAVPGTSLEESLRLGRQVTEALRAIPGVRSVAQWVGRAENGADTFGTHYSELEVEIGQPDGAEQARILQAIRLRLGGDGSEAEPGFAGLQFAVNTFLTERIGETVSGLAADLGVTLYGSDLDALDRDARRVAGLLQQQPGLVDVQWLAPPGAPALALRLRPERLAQHGLSAGEVMDAVQLAFDGTEVGTLAGEGGPVPVVVTLPPSARVDPDQVGALALRSPLGRLVPLGELAELGPTEGRHKVLREGGQRVQSLSANLRRGQDAQSVAARLRQGLDGLRLTPGTRVVVTGAAEAQARARRDLLAAAALATAGVLALLLLAFGSLRHVLLATLNLPFALIGGVAAVLATGGWLSLGAVVGFVTLFGITLRNAIMLVSHCGHLVAVEGRAWGRETLFDAALDRLPSILMTALVTGLGLLPLALGSAEPGREIEGPMATVIVGGLVSSTLLNLLVLPMVLLRHARFDTPAGDGPAAPPAPAPRAVPGPV</sequence>
<dbReference type="Gene3D" id="3.30.70.1430">
    <property type="entry name" value="Multidrug efflux transporter AcrB pore domain"/>
    <property type="match status" value="2"/>
</dbReference>
<protein>
    <submittedName>
        <fullName evidence="1">Cobalt-zinc-cadmium resistance protein CzcA</fullName>
    </submittedName>
</protein>
<dbReference type="Gene3D" id="3.30.2090.10">
    <property type="entry name" value="Multidrug efflux transporter AcrB TolC docking domain, DN and DC subdomains"/>
    <property type="match status" value="2"/>
</dbReference>
<dbReference type="PANTHER" id="PTHR32063">
    <property type="match status" value="1"/>
</dbReference>
<dbReference type="GO" id="GO:0005886">
    <property type="term" value="C:plasma membrane"/>
    <property type="evidence" value="ECO:0007669"/>
    <property type="project" value="TreeGrafter"/>
</dbReference>
<evidence type="ECO:0000313" key="1">
    <source>
        <dbReference type="EMBL" id="GAP38450.1"/>
    </source>
</evidence>